<keyword evidence="1" id="KW-0479">Metal-binding</keyword>
<sequence length="158" mass="17846">MLWSHGAALVAQVSHSSIPAAVQEWSFGMQQRNARACGSAVSEQSRLAVWLSLLQITRSYCLKRRNNWHRHDYTEPDDGSKPVQAGTSVFVKQLQQRTFPSAEEILIRMKGEQVTTRYLERHGFNYPIAITEMEGLGLKLPPPTFSVKDVEQYVGKDA</sequence>
<organism evidence="2 3">
    <name type="scientific">Goodea atripinnis</name>
    <dbReference type="NCBI Taxonomy" id="208336"/>
    <lineage>
        <taxon>Eukaryota</taxon>
        <taxon>Metazoa</taxon>
        <taxon>Chordata</taxon>
        <taxon>Craniata</taxon>
        <taxon>Vertebrata</taxon>
        <taxon>Euteleostomi</taxon>
        <taxon>Actinopterygii</taxon>
        <taxon>Neopterygii</taxon>
        <taxon>Teleostei</taxon>
        <taxon>Neoteleostei</taxon>
        <taxon>Acanthomorphata</taxon>
        <taxon>Ovalentaria</taxon>
        <taxon>Atherinomorphae</taxon>
        <taxon>Cyprinodontiformes</taxon>
        <taxon>Goodeidae</taxon>
        <taxon>Goodea</taxon>
    </lineage>
</organism>
<name>A0ABV0MH64_9TELE</name>
<proteinExistence type="predicted"/>
<comment type="caution">
    <text evidence="2">The sequence shown here is derived from an EMBL/GenBank/DDBJ whole genome shotgun (WGS) entry which is preliminary data.</text>
</comment>
<dbReference type="Proteomes" id="UP001476798">
    <property type="component" value="Unassembled WGS sequence"/>
</dbReference>
<evidence type="ECO:0000256" key="1">
    <source>
        <dbReference type="ARBA" id="ARBA00022723"/>
    </source>
</evidence>
<dbReference type="InterPro" id="IPR050690">
    <property type="entry name" value="JHDM1_Histone_Demethylase"/>
</dbReference>
<protein>
    <submittedName>
        <fullName evidence="2">Uncharacterized protein</fullName>
    </submittedName>
</protein>
<dbReference type="PANTHER" id="PTHR23123">
    <property type="entry name" value="PHD/F-BOX CONTAINING PROTEIN"/>
    <property type="match status" value="1"/>
</dbReference>
<dbReference type="Gene3D" id="2.60.120.650">
    <property type="entry name" value="Cupin"/>
    <property type="match status" value="1"/>
</dbReference>
<keyword evidence="3" id="KW-1185">Reference proteome</keyword>
<accession>A0ABV0MH64</accession>
<gene>
    <name evidence="2" type="ORF">GOODEAATRI_012252</name>
</gene>
<dbReference type="EMBL" id="JAHRIO010000777">
    <property type="protein sequence ID" value="MEQ2158435.1"/>
    <property type="molecule type" value="Genomic_DNA"/>
</dbReference>
<evidence type="ECO:0000313" key="3">
    <source>
        <dbReference type="Proteomes" id="UP001476798"/>
    </source>
</evidence>
<evidence type="ECO:0000313" key="2">
    <source>
        <dbReference type="EMBL" id="MEQ2158435.1"/>
    </source>
</evidence>
<reference evidence="2 3" key="1">
    <citation type="submission" date="2021-06" db="EMBL/GenBank/DDBJ databases">
        <authorList>
            <person name="Palmer J.M."/>
        </authorList>
    </citation>
    <scope>NUCLEOTIDE SEQUENCE [LARGE SCALE GENOMIC DNA]</scope>
    <source>
        <strain evidence="2 3">GA_2019</strain>
        <tissue evidence="2">Muscle</tissue>
    </source>
</reference>